<dbReference type="PROSITE" id="PS51918">
    <property type="entry name" value="RADICAL_SAM"/>
    <property type="match status" value="1"/>
</dbReference>
<proteinExistence type="predicted"/>
<keyword evidence="6" id="KW-0408">Iron</keyword>
<dbReference type="PIRSF" id="PIRSF004911">
    <property type="entry name" value="DUF160"/>
    <property type="match status" value="1"/>
</dbReference>
<sequence>MDWKQQLITTGEELKAYMPMTDEEQMMFEDITIKHPFCTTKYYLSLINQDDANDPIRKMQIPSFGEKSEEGAFDTSGESENTKMQGLQHKYRTTALLLATNSCAMYCRHCFRKRLVGLSNQEVLSNLENALSYIKAHKEINNVLITGGDAFFLPTEILEVFMEKFSQVDHLNYIRFGTRLPVVLPDRIIQDERLVKALKTYSKKKQIYVVTQFNHPRELTTKAAAGIQTLKDAGIIVNNQTVLLKGVNDEPEVLAQLMKDLVKHGVNPYYLFQCRPVKGVKHSFQLPFVKGVKVVEEAKKYLSGHAKRFKFVMSHKTGKIEILGEFDKRILFKYHQAPKQSDMGTIFSVKVTEKQGWLDDDFTLDNEDLKKIG</sequence>
<evidence type="ECO:0000259" key="9">
    <source>
        <dbReference type="PROSITE" id="PS51918"/>
    </source>
</evidence>
<dbReference type="InterPro" id="IPR013785">
    <property type="entry name" value="Aldolase_TIM"/>
</dbReference>
<dbReference type="InterPro" id="IPR007197">
    <property type="entry name" value="rSAM"/>
</dbReference>
<dbReference type="PANTHER" id="PTHR30538:SF0">
    <property type="entry name" value="L-LYSINE 2,3-AMINOMUTASE AQ_1632-RELATED"/>
    <property type="match status" value="1"/>
</dbReference>
<feature type="binding site" evidence="8">
    <location>
        <position position="103"/>
    </location>
    <ligand>
        <name>[4Fe-4S] cluster</name>
        <dbReference type="ChEBI" id="CHEBI:49883"/>
        <note>4Fe-4S-S-AdoMet</note>
    </ligand>
</feature>
<gene>
    <name evidence="10" type="ORF">HZI73_18450</name>
</gene>
<keyword evidence="2 8" id="KW-0004">4Fe-4S</keyword>
<feature type="binding site" evidence="8">
    <location>
        <position position="107"/>
    </location>
    <ligand>
        <name>[4Fe-4S] cluster</name>
        <dbReference type="ChEBI" id="CHEBI:49883"/>
        <note>4Fe-4S-S-AdoMet</note>
    </ligand>
</feature>
<reference evidence="10" key="1">
    <citation type="submission" date="2020-07" db="EMBL/GenBank/DDBJ databases">
        <title>Vallitalea pronyensis genome.</title>
        <authorList>
            <person name="Postec A."/>
        </authorList>
    </citation>
    <scope>NUCLEOTIDE SEQUENCE</scope>
    <source>
        <strain evidence="10">FatNI3</strain>
    </source>
</reference>
<dbReference type="GO" id="GO:0003824">
    <property type="term" value="F:catalytic activity"/>
    <property type="evidence" value="ECO:0007669"/>
    <property type="project" value="InterPro"/>
</dbReference>
<keyword evidence="11" id="KW-1185">Reference proteome</keyword>
<name>A0A8J8MM10_9FIRM</name>
<dbReference type="AlphaFoldDB" id="A0A8J8MM10"/>
<evidence type="ECO:0000256" key="3">
    <source>
        <dbReference type="ARBA" id="ARBA00022691"/>
    </source>
</evidence>
<dbReference type="InterPro" id="IPR058240">
    <property type="entry name" value="rSAM_sf"/>
</dbReference>
<dbReference type="InterPro" id="IPR003739">
    <property type="entry name" value="Lys_aminomutase/Glu_NH3_mut"/>
</dbReference>
<evidence type="ECO:0000313" key="10">
    <source>
        <dbReference type="EMBL" id="QUI24150.1"/>
    </source>
</evidence>
<evidence type="ECO:0000256" key="6">
    <source>
        <dbReference type="ARBA" id="ARBA00023004"/>
    </source>
</evidence>
<dbReference type="SUPFAM" id="SSF102114">
    <property type="entry name" value="Radical SAM enzymes"/>
    <property type="match status" value="1"/>
</dbReference>
<evidence type="ECO:0000313" key="11">
    <source>
        <dbReference type="Proteomes" id="UP000683246"/>
    </source>
</evidence>
<evidence type="ECO:0000256" key="1">
    <source>
        <dbReference type="ARBA" id="ARBA00001933"/>
    </source>
</evidence>
<keyword evidence="3" id="KW-0949">S-adenosyl-L-methionine</keyword>
<feature type="domain" description="Radical SAM core" evidence="9">
    <location>
        <begin position="89"/>
        <end position="305"/>
    </location>
</feature>
<keyword evidence="5" id="KW-0663">Pyridoxal phosphate</keyword>
<dbReference type="GO" id="GO:0046872">
    <property type="term" value="F:metal ion binding"/>
    <property type="evidence" value="ECO:0007669"/>
    <property type="project" value="UniProtKB-KW"/>
</dbReference>
<protein>
    <submittedName>
        <fullName evidence="10">KamA family radical SAM protein</fullName>
    </submittedName>
</protein>
<feature type="binding site" evidence="8">
    <location>
        <position position="110"/>
    </location>
    <ligand>
        <name>[4Fe-4S] cluster</name>
        <dbReference type="ChEBI" id="CHEBI:49883"/>
        <note>4Fe-4S-S-AdoMet</note>
    </ligand>
</feature>
<dbReference type="EMBL" id="CP058649">
    <property type="protein sequence ID" value="QUI24150.1"/>
    <property type="molecule type" value="Genomic_DNA"/>
</dbReference>
<organism evidence="10 11">
    <name type="scientific">Vallitalea pronyensis</name>
    <dbReference type="NCBI Taxonomy" id="1348613"/>
    <lineage>
        <taxon>Bacteria</taxon>
        <taxon>Bacillati</taxon>
        <taxon>Bacillota</taxon>
        <taxon>Clostridia</taxon>
        <taxon>Lachnospirales</taxon>
        <taxon>Vallitaleaceae</taxon>
        <taxon>Vallitalea</taxon>
    </lineage>
</organism>
<dbReference type="SFLD" id="SFLDG01070">
    <property type="entry name" value="PLP-dependent"/>
    <property type="match status" value="1"/>
</dbReference>
<dbReference type="Gene3D" id="3.20.20.70">
    <property type="entry name" value="Aldolase class I"/>
    <property type="match status" value="1"/>
</dbReference>
<evidence type="ECO:0000256" key="2">
    <source>
        <dbReference type="ARBA" id="ARBA00022485"/>
    </source>
</evidence>
<dbReference type="GO" id="GO:0051539">
    <property type="term" value="F:4 iron, 4 sulfur cluster binding"/>
    <property type="evidence" value="ECO:0007669"/>
    <property type="project" value="UniProtKB-KW"/>
</dbReference>
<evidence type="ECO:0000256" key="8">
    <source>
        <dbReference type="PIRSR" id="PIRSR004911-1"/>
    </source>
</evidence>
<evidence type="ECO:0000256" key="5">
    <source>
        <dbReference type="ARBA" id="ARBA00022898"/>
    </source>
</evidence>
<comment type="cofactor">
    <cofactor evidence="1">
        <name>pyridoxal 5'-phosphate</name>
        <dbReference type="ChEBI" id="CHEBI:597326"/>
    </cofactor>
</comment>
<dbReference type="PANTHER" id="PTHR30538">
    <property type="entry name" value="LYSINE 2,3-AMINOMUTASE-RELATED"/>
    <property type="match status" value="1"/>
</dbReference>
<dbReference type="Proteomes" id="UP000683246">
    <property type="component" value="Chromosome"/>
</dbReference>
<dbReference type="SFLD" id="SFLDS00029">
    <property type="entry name" value="Radical_SAM"/>
    <property type="match status" value="1"/>
</dbReference>
<keyword evidence="7 8" id="KW-0411">Iron-sulfur</keyword>
<dbReference type="CDD" id="cd01335">
    <property type="entry name" value="Radical_SAM"/>
    <property type="match status" value="1"/>
</dbReference>
<evidence type="ECO:0000256" key="7">
    <source>
        <dbReference type="ARBA" id="ARBA00023014"/>
    </source>
</evidence>
<dbReference type="NCBIfam" id="TIGR00238">
    <property type="entry name" value="KamA family radical SAM protein"/>
    <property type="match status" value="1"/>
</dbReference>
<keyword evidence="4 8" id="KW-0479">Metal-binding</keyword>
<dbReference type="KEGG" id="vpy:HZI73_18450"/>
<accession>A0A8J8MM10</accession>
<dbReference type="Pfam" id="PF04055">
    <property type="entry name" value="Radical_SAM"/>
    <property type="match status" value="1"/>
</dbReference>
<evidence type="ECO:0000256" key="4">
    <source>
        <dbReference type="ARBA" id="ARBA00022723"/>
    </source>
</evidence>